<comment type="similarity">
    <text evidence="7">Belongs to the methyl-accepting chemotaxis (MCP) protein family.</text>
</comment>
<dbReference type="Gene3D" id="6.10.340.10">
    <property type="match status" value="1"/>
</dbReference>
<dbReference type="PROSITE" id="PS50885">
    <property type="entry name" value="HAMP"/>
    <property type="match status" value="1"/>
</dbReference>
<protein>
    <submittedName>
        <fullName evidence="12">Methyl-accepting chemotaxis protein</fullName>
    </submittedName>
</protein>
<keyword evidence="5 9" id="KW-0472">Membrane</keyword>
<evidence type="ECO:0000256" key="1">
    <source>
        <dbReference type="ARBA" id="ARBA00004651"/>
    </source>
</evidence>
<dbReference type="Pfam" id="PF17200">
    <property type="entry name" value="sCache_2"/>
    <property type="match status" value="1"/>
</dbReference>
<evidence type="ECO:0000313" key="13">
    <source>
        <dbReference type="Proteomes" id="UP001056500"/>
    </source>
</evidence>
<feature type="domain" description="HAMP" evidence="11">
    <location>
        <begin position="226"/>
        <end position="279"/>
    </location>
</feature>
<reference evidence="12" key="1">
    <citation type="submission" date="2022-06" db="EMBL/GenBank/DDBJ databases">
        <title>Genome sequencing of Brevibacillus sp. BB3-R1.</title>
        <authorList>
            <person name="Heo J."/>
            <person name="Lee D."/>
            <person name="Won M."/>
            <person name="Han B.-H."/>
            <person name="Hong S.-B."/>
            <person name="Kwon S.-W."/>
        </authorList>
    </citation>
    <scope>NUCLEOTIDE SEQUENCE</scope>
    <source>
        <strain evidence="12">BB3-R1</strain>
    </source>
</reference>
<evidence type="ECO:0000256" key="8">
    <source>
        <dbReference type="PROSITE-ProRule" id="PRU00284"/>
    </source>
</evidence>
<dbReference type="PROSITE" id="PS50111">
    <property type="entry name" value="CHEMOTAXIS_TRANSDUC_2"/>
    <property type="match status" value="1"/>
</dbReference>
<keyword evidence="2" id="KW-1003">Cell membrane</keyword>
<dbReference type="SMART" id="SM01049">
    <property type="entry name" value="Cache_2"/>
    <property type="match status" value="1"/>
</dbReference>
<comment type="subcellular location">
    <subcellularLocation>
        <location evidence="1">Cell membrane</location>
        <topology evidence="1">Multi-pass membrane protein</topology>
    </subcellularLocation>
</comment>
<dbReference type="Gene3D" id="3.30.450.20">
    <property type="entry name" value="PAS domain"/>
    <property type="match status" value="1"/>
</dbReference>
<keyword evidence="4 9" id="KW-1133">Transmembrane helix</keyword>
<dbReference type="Proteomes" id="UP001056500">
    <property type="component" value="Chromosome"/>
</dbReference>
<dbReference type="CDD" id="cd11386">
    <property type="entry name" value="MCP_signal"/>
    <property type="match status" value="1"/>
</dbReference>
<dbReference type="Gene3D" id="1.10.287.950">
    <property type="entry name" value="Methyl-accepting chemotaxis protein"/>
    <property type="match status" value="1"/>
</dbReference>
<evidence type="ECO:0000256" key="3">
    <source>
        <dbReference type="ARBA" id="ARBA00022692"/>
    </source>
</evidence>
<keyword evidence="13" id="KW-1185">Reference proteome</keyword>
<dbReference type="PANTHER" id="PTHR32089:SF112">
    <property type="entry name" value="LYSOZYME-LIKE PROTEIN-RELATED"/>
    <property type="match status" value="1"/>
</dbReference>
<evidence type="ECO:0000256" key="6">
    <source>
        <dbReference type="ARBA" id="ARBA00023224"/>
    </source>
</evidence>
<dbReference type="RefSeq" id="WP_251872089.1">
    <property type="nucleotide sequence ID" value="NZ_CP098755.1"/>
</dbReference>
<evidence type="ECO:0000256" key="4">
    <source>
        <dbReference type="ARBA" id="ARBA00022989"/>
    </source>
</evidence>
<evidence type="ECO:0000256" key="7">
    <source>
        <dbReference type="ARBA" id="ARBA00029447"/>
    </source>
</evidence>
<sequence>MEQNRKKRSMSLRSRLVLVCILLLGIPSLLTGYIGYDRSKAELDQVGKERLIGNVRMVIGMISLLQKEVEAGHLKLEEAQEKLRLEILGPKGSDNKRPIQDKYSVGETGYAWAMDQSGNSVMNPMNEGQNLREAVSVDGVEIGKEFIEKGTSGGGFVTYKWEMAGTSELETKISYVEQEPYWGWIVGAGVYLPEFNKGANTVFYFVLAITGGSLLVGAVIIWRVASRITRPIVEIASHARRVSSGDLTVEAVKIDRVDEVGQLAHDFNQMTRQLQELIREVRMNTLSVVSTAEQLSASAEQSTKAGEQVAVAIQEVAAGSQKQAEQLDGATEVVTEMAEEVNRITDAAHAVTQTSQQAAVRSQDGNRAIQTVIDQMNSINHTVEDLSVNIEGLGQRSTQIGEIVEVITGIAQQTNLLSLNAAIEAARAGEHGRGFAVVADEVRKLAEQSSGSAQQIAELITAIQTETAKAVTSMESAIREVREGIQLVHGAGESFAHIQGSVSEVTDQIDNVNVAAEKMKAGMDGVLGWR</sequence>
<dbReference type="CDD" id="cd06225">
    <property type="entry name" value="HAMP"/>
    <property type="match status" value="1"/>
</dbReference>
<accession>A0ABY4WG38</accession>
<organism evidence="12 13">
    <name type="scientific">Brevibacillus ruminantium</name>
    <dbReference type="NCBI Taxonomy" id="2950604"/>
    <lineage>
        <taxon>Bacteria</taxon>
        <taxon>Bacillati</taxon>
        <taxon>Bacillota</taxon>
        <taxon>Bacilli</taxon>
        <taxon>Bacillales</taxon>
        <taxon>Paenibacillaceae</taxon>
        <taxon>Brevibacillus</taxon>
    </lineage>
</organism>
<dbReference type="InterPro" id="IPR033480">
    <property type="entry name" value="sCache_2"/>
</dbReference>
<evidence type="ECO:0000256" key="9">
    <source>
        <dbReference type="SAM" id="Phobius"/>
    </source>
</evidence>
<dbReference type="InterPro" id="IPR004089">
    <property type="entry name" value="MCPsignal_dom"/>
</dbReference>
<evidence type="ECO:0000256" key="2">
    <source>
        <dbReference type="ARBA" id="ARBA00022475"/>
    </source>
</evidence>
<keyword evidence="6 8" id="KW-0807">Transducer</keyword>
<dbReference type="PANTHER" id="PTHR32089">
    <property type="entry name" value="METHYL-ACCEPTING CHEMOTAXIS PROTEIN MCPB"/>
    <property type="match status" value="1"/>
</dbReference>
<keyword evidence="3 9" id="KW-0812">Transmembrane</keyword>
<evidence type="ECO:0000256" key="5">
    <source>
        <dbReference type="ARBA" id="ARBA00023136"/>
    </source>
</evidence>
<dbReference type="SUPFAM" id="SSF58104">
    <property type="entry name" value="Methyl-accepting chemotaxis protein (MCP) signaling domain"/>
    <property type="match status" value="1"/>
</dbReference>
<proteinExistence type="inferred from homology"/>
<dbReference type="SMART" id="SM00283">
    <property type="entry name" value="MA"/>
    <property type="match status" value="1"/>
</dbReference>
<dbReference type="InterPro" id="IPR003660">
    <property type="entry name" value="HAMP_dom"/>
</dbReference>
<dbReference type="Pfam" id="PF00015">
    <property type="entry name" value="MCPsignal"/>
    <property type="match status" value="1"/>
</dbReference>
<evidence type="ECO:0000259" key="11">
    <source>
        <dbReference type="PROSITE" id="PS50885"/>
    </source>
</evidence>
<feature type="domain" description="Methyl-accepting transducer" evidence="10">
    <location>
        <begin position="298"/>
        <end position="530"/>
    </location>
</feature>
<gene>
    <name evidence="12" type="ORF">NDK47_23120</name>
</gene>
<evidence type="ECO:0000313" key="12">
    <source>
        <dbReference type="EMBL" id="USG64982.1"/>
    </source>
</evidence>
<evidence type="ECO:0000259" key="10">
    <source>
        <dbReference type="PROSITE" id="PS50111"/>
    </source>
</evidence>
<feature type="transmembrane region" description="Helical" evidence="9">
    <location>
        <begin position="202"/>
        <end position="222"/>
    </location>
</feature>
<name>A0ABY4WG38_9BACL</name>
<dbReference type="SMART" id="SM00304">
    <property type="entry name" value="HAMP"/>
    <property type="match status" value="1"/>
</dbReference>
<dbReference type="EMBL" id="CP098755">
    <property type="protein sequence ID" value="USG64982.1"/>
    <property type="molecule type" value="Genomic_DNA"/>
</dbReference>
<dbReference type="Pfam" id="PF00672">
    <property type="entry name" value="HAMP"/>
    <property type="match status" value="1"/>
</dbReference>